<evidence type="ECO:0000256" key="3">
    <source>
        <dbReference type="PROSITE-ProRule" id="PRU00992"/>
    </source>
</evidence>
<evidence type="ECO:0000256" key="2">
    <source>
        <dbReference type="ARBA" id="ARBA00022679"/>
    </source>
</evidence>
<dbReference type="Proteomes" id="UP000281553">
    <property type="component" value="Unassembled WGS sequence"/>
</dbReference>
<reference evidence="5 6" key="1">
    <citation type="submission" date="2018-11" db="EMBL/GenBank/DDBJ databases">
        <authorList>
            <consortium name="Pathogen Informatics"/>
        </authorList>
    </citation>
    <scope>NUCLEOTIDE SEQUENCE [LARGE SCALE GENOMIC DNA]</scope>
</reference>
<dbReference type="PROSITE" id="PS51659">
    <property type="entry name" value="GT23"/>
    <property type="match status" value="1"/>
</dbReference>
<gene>
    <name evidence="5" type="ORF">DILT_LOCUS902</name>
</gene>
<feature type="region of interest" description="Important for donor substrate binding" evidence="3">
    <location>
        <begin position="276"/>
        <end position="277"/>
    </location>
</feature>
<evidence type="ECO:0000313" key="6">
    <source>
        <dbReference type="Proteomes" id="UP000281553"/>
    </source>
</evidence>
<evidence type="ECO:0000259" key="4">
    <source>
        <dbReference type="PROSITE" id="PS51659"/>
    </source>
</evidence>
<dbReference type="Pfam" id="PF19745">
    <property type="entry name" value="FUT8_N_cat"/>
    <property type="match status" value="1"/>
</dbReference>
<dbReference type="GO" id="GO:0046921">
    <property type="term" value="F:alpha-(1-&gt;6)-fucosyltransferase activity"/>
    <property type="evidence" value="ECO:0007669"/>
    <property type="project" value="TreeGrafter"/>
</dbReference>
<dbReference type="OrthoDB" id="6435034at2759"/>
<keyword evidence="2 3" id="KW-0808">Transferase</keyword>
<accession>A0A3P6R1M0</accession>
<dbReference type="PANTHER" id="PTHR13132:SF29">
    <property type="entry name" value="ALPHA-(1,6)-FUCOSYLTRANSFERASE"/>
    <property type="match status" value="1"/>
</dbReference>
<organism evidence="5 6">
    <name type="scientific">Dibothriocephalus latus</name>
    <name type="common">Fish tapeworm</name>
    <name type="synonym">Diphyllobothrium latum</name>
    <dbReference type="NCBI Taxonomy" id="60516"/>
    <lineage>
        <taxon>Eukaryota</taxon>
        <taxon>Metazoa</taxon>
        <taxon>Spiralia</taxon>
        <taxon>Lophotrochozoa</taxon>
        <taxon>Platyhelminthes</taxon>
        <taxon>Cestoda</taxon>
        <taxon>Eucestoda</taxon>
        <taxon>Diphyllobothriidea</taxon>
        <taxon>Diphyllobothriidae</taxon>
        <taxon>Dibothriocephalus</taxon>
    </lineage>
</organism>
<dbReference type="InterPro" id="IPR027350">
    <property type="entry name" value="GT23_dom"/>
</dbReference>
<proteinExistence type="inferred from homology"/>
<comment type="similarity">
    <text evidence="3">Belongs to the glycosyltransferase 23 family.</text>
</comment>
<dbReference type="AlphaFoldDB" id="A0A3P6R1M0"/>
<dbReference type="EMBL" id="UYRU01004717">
    <property type="protein sequence ID" value="VDK37841.1"/>
    <property type="molecule type" value="Genomic_DNA"/>
</dbReference>
<dbReference type="InterPro" id="IPR045573">
    <property type="entry name" value="Fut8_N_cat"/>
</dbReference>
<dbReference type="PANTHER" id="PTHR13132">
    <property type="entry name" value="ALPHA- 1,6 -FUCOSYLTRANSFERASE"/>
    <property type="match status" value="1"/>
</dbReference>
<feature type="domain" description="GT23" evidence="4">
    <location>
        <begin position="269"/>
        <end position="391"/>
    </location>
</feature>
<dbReference type="Gene3D" id="3.40.50.11350">
    <property type="match status" value="1"/>
</dbReference>
<protein>
    <recommendedName>
        <fullName evidence="4">GT23 domain-containing protein</fullName>
    </recommendedName>
</protein>
<keyword evidence="6" id="KW-1185">Reference proteome</keyword>
<keyword evidence="1 3" id="KW-0328">Glycosyltransferase</keyword>
<evidence type="ECO:0000313" key="5">
    <source>
        <dbReference type="EMBL" id="VDK37841.1"/>
    </source>
</evidence>
<dbReference type="GO" id="GO:0006487">
    <property type="term" value="P:protein N-linked glycosylation"/>
    <property type="evidence" value="ECO:0007669"/>
    <property type="project" value="TreeGrafter"/>
</dbReference>
<evidence type="ECO:0000256" key="1">
    <source>
        <dbReference type="ARBA" id="ARBA00022676"/>
    </source>
</evidence>
<sequence>MLFARQGWKTSLCRTLTSILFVGLILWKQWATFLTTHGSLTNISLHKLFEHTEEDPDRTGRPNYDVLLRQSRLIINEIGRLSKSQFSENTAFSQLLQQATVQLSARLNIFDQLNGRREKRCTRMKSLSLRLQRQILNLQYPRHCRNKKIALTESRRICGFGCVCHHVAYTFGNSFAMNRTLLIKGNVWGDTFQPITSCGNLTAVQSKEAVHMPFTEYLNGGQFDPPGLADEWATAMEDIHGAPYVWFRGHLLSFLLRPIWSAAETDRGPYVGVHVRRTDKIVTQEAGFHSLSEYMVHVKRFFRLVYLASDDPSVFTEAREQYTDYIFLGDQKKAKTWSDTTEDAIMTDILALAKSDLLVCTASSNVCRLAYELMLAQQPANDDATFNSQSLDVRFISHRSRQGRWKVIADFKDNNLVLGDLYSLSANSSDGFLRSFCALDGNCHKQLIPAYLLQEITLRYSKR</sequence>
<name>A0A3P6R1M0_DIBLA</name>